<dbReference type="Bgee" id="ENSPREG00000013929">
    <property type="expression patterns" value="Expressed in head and 1 other cell type or tissue"/>
</dbReference>
<keyword evidence="2" id="KW-0472">Membrane</keyword>
<dbReference type="PANTHER" id="PTHR24100">
    <property type="entry name" value="BUTYROPHILIN"/>
    <property type="match status" value="1"/>
</dbReference>
<dbReference type="SMART" id="SM00408">
    <property type="entry name" value="IGc2"/>
    <property type="match status" value="1"/>
</dbReference>
<evidence type="ECO:0000313" key="6">
    <source>
        <dbReference type="Proteomes" id="UP000242638"/>
    </source>
</evidence>
<dbReference type="InterPro" id="IPR003598">
    <property type="entry name" value="Ig_sub2"/>
</dbReference>
<dbReference type="InterPro" id="IPR013106">
    <property type="entry name" value="Ig_V-set"/>
</dbReference>
<dbReference type="InterPro" id="IPR007110">
    <property type="entry name" value="Ig-like_dom"/>
</dbReference>
<evidence type="ECO:0000256" key="2">
    <source>
        <dbReference type="ARBA" id="ARBA00023136"/>
    </source>
</evidence>
<dbReference type="Pfam" id="PF07686">
    <property type="entry name" value="V-set"/>
    <property type="match status" value="1"/>
</dbReference>
<dbReference type="InterPro" id="IPR013783">
    <property type="entry name" value="Ig-like_fold"/>
</dbReference>
<dbReference type="GO" id="GO:0001817">
    <property type="term" value="P:regulation of cytokine production"/>
    <property type="evidence" value="ECO:0007669"/>
    <property type="project" value="TreeGrafter"/>
</dbReference>
<evidence type="ECO:0000256" key="1">
    <source>
        <dbReference type="ARBA" id="ARBA00004370"/>
    </source>
</evidence>
<reference evidence="6" key="1">
    <citation type="submission" date="2013-11" db="EMBL/GenBank/DDBJ databases">
        <title>The genomic landscape of the Guanapo guppy.</title>
        <authorList>
            <person name="Kuenstner A."/>
            <person name="Dreyer C."/>
        </authorList>
    </citation>
    <scope>NUCLEOTIDE SEQUENCE</scope>
    <source>
        <strain evidence="6">Guanapo</strain>
    </source>
</reference>
<name>A0A3P9PFY6_POERE</name>
<dbReference type="SUPFAM" id="SSF48726">
    <property type="entry name" value="Immunoglobulin"/>
    <property type="match status" value="1"/>
</dbReference>
<sequence>RGGVTWTGHLSELNSGWFLFVFADQINIPAEPGQNVTLSCRAAGNGKVSVVRLTRGDLKPDSVLLYRNDKIDEEQQNPQYLGRTKLQNFISTDGKINLTLDNVTEKDSGVYECRVLTETKSNTRRKRAAIESTFIHLSVAAAQK</sequence>
<evidence type="ECO:0000259" key="4">
    <source>
        <dbReference type="PROSITE" id="PS50835"/>
    </source>
</evidence>
<dbReference type="GO" id="GO:0009897">
    <property type="term" value="C:external side of plasma membrane"/>
    <property type="evidence" value="ECO:0007669"/>
    <property type="project" value="TreeGrafter"/>
</dbReference>
<proteinExistence type="predicted"/>
<reference evidence="5" key="3">
    <citation type="submission" date="2025-09" db="UniProtKB">
        <authorList>
            <consortium name="Ensembl"/>
        </authorList>
    </citation>
    <scope>IDENTIFICATION</scope>
    <source>
        <strain evidence="5">Guanapo</strain>
    </source>
</reference>
<dbReference type="PANTHER" id="PTHR24100:SF151">
    <property type="entry name" value="ICOS LIGAND"/>
    <property type="match status" value="1"/>
</dbReference>
<keyword evidence="3" id="KW-0393">Immunoglobulin domain</keyword>
<reference evidence="5" key="2">
    <citation type="submission" date="2025-08" db="UniProtKB">
        <authorList>
            <consortium name="Ensembl"/>
        </authorList>
    </citation>
    <scope>IDENTIFICATION</scope>
    <source>
        <strain evidence="5">Guanapo</strain>
    </source>
</reference>
<dbReference type="Gene3D" id="2.60.40.10">
    <property type="entry name" value="Immunoglobulins"/>
    <property type="match status" value="1"/>
</dbReference>
<accession>A0A3P9PFY6</accession>
<dbReference type="InterPro" id="IPR036179">
    <property type="entry name" value="Ig-like_dom_sf"/>
</dbReference>
<dbReference type="GO" id="GO:0005102">
    <property type="term" value="F:signaling receptor binding"/>
    <property type="evidence" value="ECO:0007669"/>
    <property type="project" value="TreeGrafter"/>
</dbReference>
<dbReference type="SMART" id="SM00409">
    <property type="entry name" value="IG"/>
    <property type="match status" value="1"/>
</dbReference>
<comment type="subcellular location">
    <subcellularLocation>
        <location evidence="1">Membrane</location>
    </subcellularLocation>
</comment>
<dbReference type="AlphaFoldDB" id="A0A3P9PFY6"/>
<dbReference type="InterPro" id="IPR050504">
    <property type="entry name" value="IgSF_BTN/MOG"/>
</dbReference>
<dbReference type="GeneTree" id="ENSGT00910000146532"/>
<feature type="domain" description="Ig-like" evidence="4">
    <location>
        <begin position="30"/>
        <end position="131"/>
    </location>
</feature>
<dbReference type="InterPro" id="IPR003599">
    <property type="entry name" value="Ig_sub"/>
</dbReference>
<organism evidence="5 6">
    <name type="scientific">Poecilia reticulata</name>
    <name type="common">Guppy</name>
    <name type="synonym">Acanthophacelus reticulatus</name>
    <dbReference type="NCBI Taxonomy" id="8081"/>
    <lineage>
        <taxon>Eukaryota</taxon>
        <taxon>Metazoa</taxon>
        <taxon>Chordata</taxon>
        <taxon>Craniata</taxon>
        <taxon>Vertebrata</taxon>
        <taxon>Euteleostomi</taxon>
        <taxon>Actinopterygii</taxon>
        <taxon>Neopterygii</taxon>
        <taxon>Teleostei</taxon>
        <taxon>Neoteleostei</taxon>
        <taxon>Acanthomorphata</taxon>
        <taxon>Ovalentaria</taxon>
        <taxon>Atherinomorphae</taxon>
        <taxon>Cyprinodontiformes</taxon>
        <taxon>Poeciliidae</taxon>
        <taxon>Poeciliinae</taxon>
        <taxon>Poecilia</taxon>
    </lineage>
</organism>
<evidence type="ECO:0000256" key="3">
    <source>
        <dbReference type="ARBA" id="ARBA00023319"/>
    </source>
</evidence>
<evidence type="ECO:0000313" key="5">
    <source>
        <dbReference type="Ensembl" id="ENSPREP00000020598.1"/>
    </source>
</evidence>
<protein>
    <recommendedName>
        <fullName evidence="4">Ig-like domain-containing protein</fullName>
    </recommendedName>
</protein>
<dbReference type="Ensembl" id="ENSPRET00000020812.1">
    <property type="protein sequence ID" value="ENSPREP00000020598.1"/>
    <property type="gene ID" value="ENSPREG00000013929.1"/>
</dbReference>
<dbReference type="Proteomes" id="UP000242638">
    <property type="component" value="Unassembled WGS sequence"/>
</dbReference>
<dbReference type="OMA" id="CRVMTEI"/>
<dbReference type="PROSITE" id="PS50835">
    <property type="entry name" value="IG_LIKE"/>
    <property type="match status" value="1"/>
</dbReference>
<dbReference type="GO" id="GO:0050852">
    <property type="term" value="P:T cell receptor signaling pathway"/>
    <property type="evidence" value="ECO:0007669"/>
    <property type="project" value="TreeGrafter"/>
</dbReference>
<keyword evidence="6" id="KW-1185">Reference proteome</keyword>